<name>A0ABV4HY67_9ACTN</name>
<comment type="caution">
    <text evidence="8">The sequence shown here is derived from an EMBL/GenBank/DDBJ whole genome shotgun (WGS) entry which is preliminary data.</text>
</comment>
<dbReference type="InterPro" id="IPR001228">
    <property type="entry name" value="IspD"/>
</dbReference>
<keyword evidence="5 7" id="KW-0548">Nucleotidyltransferase</keyword>
<evidence type="ECO:0000313" key="9">
    <source>
        <dbReference type="Proteomes" id="UP001566476"/>
    </source>
</evidence>
<dbReference type="SUPFAM" id="SSF53448">
    <property type="entry name" value="Nucleotide-diphospho-sugar transferases"/>
    <property type="match status" value="1"/>
</dbReference>
<evidence type="ECO:0000256" key="7">
    <source>
        <dbReference type="HAMAP-Rule" id="MF_00108"/>
    </source>
</evidence>
<accession>A0ABV4HY67</accession>
<feature type="site" description="Transition state stabilizer" evidence="7">
    <location>
        <position position="15"/>
    </location>
</feature>
<dbReference type="RefSeq" id="WP_370717845.1">
    <property type="nucleotide sequence ID" value="NZ_JBGGTQ010000002.1"/>
</dbReference>
<dbReference type="Proteomes" id="UP001566476">
    <property type="component" value="Unassembled WGS sequence"/>
</dbReference>
<evidence type="ECO:0000256" key="4">
    <source>
        <dbReference type="ARBA" id="ARBA00022679"/>
    </source>
</evidence>
<reference evidence="8 9" key="1">
    <citation type="submission" date="2024-07" db="EMBL/GenBank/DDBJ databases">
        <authorList>
            <person name="Thanompreechachai J."/>
            <person name="Duangmal K."/>
        </authorList>
    </citation>
    <scope>NUCLEOTIDE SEQUENCE [LARGE SCALE GENOMIC DNA]</scope>
    <source>
        <strain evidence="8 9">TBRC 1896</strain>
    </source>
</reference>
<comment type="pathway">
    <text evidence="2 7">Isoprenoid biosynthesis; isopentenyl diphosphate biosynthesis via DXP pathway; isopentenyl diphosphate from 1-deoxy-D-xylulose 5-phosphate: step 2/6.</text>
</comment>
<dbReference type="PROSITE" id="PS01295">
    <property type="entry name" value="ISPD"/>
    <property type="match status" value="1"/>
</dbReference>
<dbReference type="Gene3D" id="3.90.550.10">
    <property type="entry name" value="Spore Coat Polysaccharide Biosynthesis Protein SpsA, Chain A"/>
    <property type="match status" value="1"/>
</dbReference>
<dbReference type="CDD" id="cd02516">
    <property type="entry name" value="CDP-ME_synthetase"/>
    <property type="match status" value="1"/>
</dbReference>
<evidence type="ECO:0000256" key="1">
    <source>
        <dbReference type="ARBA" id="ARBA00001282"/>
    </source>
</evidence>
<dbReference type="InterPro" id="IPR018294">
    <property type="entry name" value="ISPD_synthase_CS"/>
</dbReference>
<keyword evidence="6 7" id="KW-0414">Isoprene biosynthesis</keyword>
<gene>
    <name evidence="7 8" type="primary">ispD</name>
    <name evidence="8" type="ORF">AB2L28_03805</name>
</gene>
<feature type="site" description="Transition state stabilizer" evidence="7">
    <location>
        <position position="22"/>
    </location>
</feature>
<evidence type="ECO:0000256" key="2">
    <source>
        <dbReference type="ARBA" id="ARBA00004787"/>
    </source>
</evidence>
<keyword evidence="4 7" id="KW-0808">Transferase</keyword>
<organism evidence="8 9">
    <name type="scientific">Kineococcus mangrovi</name>
    <dbReference type="NCBI Taxonomy" id="1660183"/>
    <lineage>
        <taxon>Bacteria</taxon>
        <taxon>Bacillati</taxon>
        <taxon>Actinomycetota</taxon>
        <taxon>Actinomycetes</taxon>
        <taxon>Kineosporiales</taxon>
        <taxon>Kineosporiaceae</taxon>
        <taxon>Kineococcus</taxon>
    </lineage>
</organism>
<dbReference type="PANTHER" id="PTHR32125:SF4">
    <property type="entry name" value="2-C-METHYL-D-ERYTHRITOL 4-PHOSPHATE CYTIDYLYLTRANSFERASE, CHLOROPLASTIC"/>
    <property type="match status" value="1"/>
</dbReference>
<feature type="site" description="Positions MEP for the nucleophilic attack" evidence="7">
    <location>
        <position position="152"/>
    </location>
</feature>
<evidence type="ECO:0000256" key="6">
    <source>
        <dbReference type="ARBA" id="ARBA00023229"/>
    </source>
</evidence>
<comment type="function">
    <text evidence="7">Catalyzes the formation of 4-diphosphocytidyl-2-C-methyl-D-erythritol from CTP and 2-C-methyl-D-erythritol 4-phosphate (MEP).</text>
</comment>
<proteinExistence type="inferred from homology"/>
<dbReference type="HAMAP" id="MF_00108">
    <property type="entry name" value="IspD"/>
    <property type="match status" value="1"/>
</dbReference>
<keyword evidence="9" id="KW-1185">Reference proteome</keyword>
<dbReference type="NCBIfam" id="TIGR00453">
    <property type="entry name" value="ispD"/>
    <property type="match status" value="1"/>
</dbReference>
<dbReference type="GO" id="GO:0050518">
    <property type="term" value="F:2-C-methyl-D-erythritol 4-phosphate cytidylyltransferase activity"/>
    <property type="evidence" value="ECO:0007669"/>
    <property type="project" value="UniProtKB-EC"/>
</dbReference>
<protein>
    <recommendedName>
        <fullName evidence="7">2-C-methyl-D-erythritol 4-phosphate cytidylyltransferase</fullName>
        <ecNumber evidence="7">2.7.7.60</ecNumber>
    </recommendedName>
    <alternativeName>
        <fullName evidence="7">4-diphosphocytidyl-2C-methyl-D-erythritol synthase</fullName>
    </alternativeName>
    <alternativeName>
        <fullName evidence="7">MEP cytidylyltransferase</fullName>
        <shortName evidence="7">MCT</shortName>
    </alternativeName>
</protein>
<sequence length="226" mass="23138">MRTALVVPAAGRGDRLGASRPKALVPLAGEPLLVHALRRAAASDVVDVVVVVAPAGACDEVRSLLQPVVPDVLVVPGGAERQDSVRAGLRALPADVDVVLVHDAARCLTPPDVFALVVAAVRAGAAGVVPVLPVADTVKRVAGQTVLETLDRSELVAVQTPQGFSADVLRTVHEAAVPGSAVTDDAGMLEALGHGVRTVPGHERAFKVTRPIDLLLAQALLSPEAP</sequence>
<dbReference type="InterPro" id="IPR034683">
    <property type="entry name" value="IspD/TarI"/>
</dbReference>
<dbReference type="Pfam" id="PF01128">
    <property type="entry name" value="IspD"/>
    <property type="match status" value="1"/>
</dbReference>
<comment type="catalytic activity">
    <reaction evidence="1 7">
        <text>2-C-methyl-D-erythritol 4-phosphate + CTP + H(+) = 4-CDP-2-C-methyl-D-erythritol + diphosphate</text>
        <dbReference type="Rhea" id="RHEA:13429"/>
        <dbReference type="ChEBI" id="CHEBI:15378"/>
        <dbReference type="ChEBI" id="CHEBI:33019"/>
        <dbReference type="ChEBI" id="CHEBI:37563"/>
        <dbReference type="ChEBI" id="CHEBI:57823"/>
        <dbReference type="ChEBI" id="CHEBI:58262"/>
        <dbReference type="EC" id="2.7.7.60"/>
    </reaction>
</comment>
<dbReference type="InterPro" id="IPR050088">
    <property type="entry name" value="IspD/TarI_cytidylyltransf_bact"/>
</dbReference>
<dbReference type="EMBL" id="JBGGTQ010000002">
    <property type="protein sequence ID" value="MEZ0491354.1"/>
    <property type="molecule type" value="Genomic_DNA"/>
</dbReference>
<dbReference type="PANTHER" id="PTHR32125">
    <property type="entry name" value="2-C-METHYL-D-ERYTHRITOL 4-PHOSPHATE CYTIDYLYLTRANSFERASE, CHLOROPLASTIC"/>
    <property type="match status" value="1"/>
</dbReference>
<dbReference type="InterPro" id="IPR029044">
    <property type="entry name" value="Nucleotide-diphossugar_trans"/>
</dbReference>
<comment type="similarity">
    <text evidence="3 7">Belongs to the IspD/TarI cytidylyltransferase family. IspD subfamily.</text>
</comment>
<dbReference type="EC" id="2.7.7.60" evidence="7"/>
<evidence type="ECO:0000256" key="5">
    <source>
        <dbReference type="ARBA" id="ARBA00022695"/>
    </source>
</evidence>
<evidence type="ECO:0000256" key="3">
    <source>
        <dbReference type="ARBA" id="ARBA00009789"/>
    </source>
</evidence>
<feature type="site" description="Positions MEP for the nucleophilic attack" evidence="7">
    <location>
        <position position="207"/>
    </location>
</feature>
<evidence type="ECO:0000313" key="8">
    <source>
        <dbReference type="EMBL" id="MEZ0491354.1"/>
    </source>
</evidence>